<protein>
    <submittedName>
        <fullName evidence="1">Uncharacterized protein</fullName>
    </submittedName>
</protein>
<sequence length="80" mass="9311">MFHWPVSNSPSSILICSSTTSSASPYRSLQKKKRKSMVWLVEQVLGRSSICVLLLRFDYFPPYTRYLMTRMGTSRTWARS</sequence>
<accession>F2S9U9</accession>
<reference evidence="2" key="1">
    <citation type="journal article" date="2012" name="MBio">
        <title>Comparative genome analysis of Trichophyton rubrum and related dermatophytes reveals candidate genes involved in infection.</title>
        <authorList>
            <person name="Martinez D.A."/>
            <person name="Oliver B.G."/>
            <person name="Graeser Y."/>
            <person name="Goldberg J.M."/>
            <person name="Li W."/>
            <person name="Martinez-Rossi N.M."/>
            <person name="Monod M."/>
            <person name="Shelest E."/>
            <person name="Barton R.C."/>
            <person name="Birch E."/>
            <person name="Brakhage A.A."/>
            <person name="Chen Z."/>
            <person name="Gurr S.J."/>
            <person name="Heiman D."/>
            <person name="Heitman J."/>
            <person name="Kosti I."/>
            <person name="Rossi A."/>
            <person name="Saif S."/>
            <person name="Samalova M."/>
            <person name="Saunders C.W."/>
            <person name="Shea T."/>
            <person name="Summerbell R.C."/>
            <person name="Xu J."/>
            <person name="Young S."/>
            <person name="Zeng Q."/>
            <person name="Birren B.W."/>
            <person name="Cuomo C.A."/>
            <person name="White T.C."/>
        </authorList>
    </citation>
    <scope>NUCLEOTIDE SEQUENCE [LARGE SCALE GENOMIC DNA]</scope>
    <source>
        <strain evidence="2">CBS 112818</strain>
    </source>
</reference>
<name>F2S9U9_TRIT1</name>
<evidence type="ECO:0000313" key="1">
    <source>
        <dbReference type="EMBL" id="EGE00349.1"/>
    </source>
</evidence>
<organism evidence="1 2">
    <name type="scientific">Trichophyton tonsurans (strain CBS 112818)</name>
    <name type="common">Scalp ringworm fungus</name>
    <dbReference type="NCBI Taxonomy" id="647933"/>
    <lineage>
        <taxon>Eukaryota</taxon>
        <taxon>Fungi</taxon>
        <taxon>Dikarya</taxon>
        <taxon>Ascomycota</taxon>
        <taxon>Pezizomycotina</taxon>
        <taxon>Eurotiomycetes</taxon>
        <taxon>Eurotiomycetidae</taxon>
        <taxon>Onygenales</taxon>
        <taxon>Arthrodermataceae</taxon>
        <taxon>Trichophyton</taxon>
    </lineage>
</organism>
<proteinExistence type="predicted"/>
<dbReference type="Proteomes" id="UP000009172">
    <property type="component" value="Unassembled WGS sequence"/>
</dbReference>
<dbReference type="AlphaFoldDB" id="F2S9U9"/>
<evidence type="ECO:0000313" key="2">
    <source>
        <dbReference type="Proteomes" id="UP000009172"/>
    </source>
</evidence>
<dbReference type="HOGENOM" id="CLU_2591507_0_0_1"/>
<gene>
    <name evidence="1" type="ORF">TESG_07661</name>
</gene>
<keyword evidence="2" id="KW-1185">Reference proteome</keyword>
<dbReference type="EMBL" id="GG698537">
    <property type="protein sequence ID" value="EGE00349.1"/>
    <property type="molecule type" value="Genomic_DNA"/>
</dbReference>